<dbReference type="Proteomes" id="UP001417504">
    <property type="component" value="Unassembled WGS sequence"/>
</dbReference>
<feature type="region of interest" description="Disordered" evidence="1">
    <location>
        <begin position="42"/>
        <end position="73"/>
    </location>
</feature>
<dbReference type="AlphaFoldDB" id="A0AAP0K247"/>
<evidence type="ECO:0000313" key="3">
    <source>
        <dbReference type="Proteomes" id="UP001417504"/>
    </source>
</evidence>
<feature type="compositionally biased region" description="Polar residues" evidence="1">
    <location>
        <begin position="62"/>
        <end position="73"/>
    </location>
</feature>
<organism evidence="2 3">
    <name type="scientific">Stephania japonica</name>
    <dbReference type="NCBI Taxonomy" id="461633"/>
    <lineage>
        <taxon>Eukaryota</taxon>
        <taxon>Viridiplantae</taxon>
        <taxon>Streptophyta</taxon>
        <taxon>Embryophyta</taxon>
        <taxon>Tracheophyta</taxon>
        <taxon>Spermatophyta</taxon>
        <taxon>Magnoliopsida</taxon>
        <taxon>Ranunculales</taxon>
        <taxon>Menispermaceae</taxon>
        <taxon>Menispermoideae</taxon>
        <taxon>Cissampelideae</taxon>
        <taxon>Stephania</taxon>
    </lineage>
</organism>
<sequence length="89" mass="9910">MGGLGGGGATRRHRGRIAALPSKEGVVGCRLWHPMKTAKESKYQCQTQSLPQKRRRTHKVGEQSTHARLTQRTPYGSIDVYDKNCMQSS</sequence>
<protein>
    <submittedName>
        <fullName evidence="2">Uncharacterized protein</fullName>
    </submittedName>
</protein>
<evidence type="ECO:0000256" key="1">
    <source>
        <dbReference type="SAM" id="MobiDB-lite"/>
    </source>
</evidence>
<keyword evidence="3" id="KW-1185">Reference proteome</keyword>
<name>A0AAP0K247_9MAGN</name>
<dbReference type="EMBL" id="JBBNAE010000002">
    <property type="protein sequence ID" value="KAK9144448.1"/>
    <property type="molecule type" value="Genomic_DNA"/>
</dbReference>
<proteinExistence type="predicted"/>
<gene>
    <name evidence="2" type="ORF">Sjap_004351</name>
</gene>
<evidence type="ECO:0000313" key="2">
    <source>
        <dbReference type="EMBL" id="KAK9144448.1"/>
    </source>
</evidence>
<reference evidence="2 3" key="1">
    <citation type="submission" date="2024-01" db="EMBL/GenBank/DDBJ databases">
        <title>Genome assemblies of Stephania.</title>
        <authorList>
            <person name="Yang L."/>
        </authorList>
    </citation>
    <scope>NUCLEOTIDE SEQUENCE [LARGE SCALE GENOMIC DNA]</scope>
    <source>
        <strain evidence="2">QJT</strain>
        <tissue evidence="2">Leaf</tissue>
    </source>
</reference>
<accession>A0AAP0K247</accession>
<comment type="caution">
    <text evidence="2">The sequence shown here is derived from an EMBL/GenBank/DDBJ whole genome shotgun (WGS) entry which is preliminary data.</text>
</comment>